<dbReference type="RefSeq" id="WP_290281479.1">
    <property type="nucleotide sequence ID" value="NZ_JAUFQI010000001.1"/>
</dbReference>
<dbReference type="PANTHER" id="PTHR30035:SF3">
    <property type="entry name" value="INTERMEMBRANE PHOSPHOLIPID TRANSPORT SYSTEM LIPOPROTEIN MLAA"/>
    <property type="match status" value="1"/>
</dbReference>
<protein>
    <submittedName>
        <fullName evidence="4">VacJ family lipoprotein</fullName>
    </submittedName>
</protein>
<sequence length="253" mass="27700">MVERTTNRLISAPLFCLLALLFSLNSGAYAQNNDPLEPINRVSHGFNEVLDTFLLKPVSKTYQFIMPEFAERGVRNVFTNVGEVRNIVHNGLQGKGKGVLQSTGRLLINSTVGIGGLFDVATKIGIPVEREDLGQTLGSWGVKPGPYLVVPFFGPSSLRDSLGLFGDPALSPITYAPVQVEIKTGLSLLSAVQTRADLLSAEGILAGDTYVNYREAYLSKREFDVNDGQIETDDFIDDDFEMDEDEGFLDEAF</sequence>
<dbReference type="InterPro" id="IPR007428">
    <property type="entry name" value="MlaA"/>
</dbReference>
<gene>
    <name evidence="4" type="ORF">ACFOND_11145</name>
</gene>
<keyword evidence="5" id="KW-1185">Reference proteome</keyword>
<keyword evidence="2 3" id="KW-0732">Signal</keyword>
<reference evidence="5" key="1">
    <citation type="journal article" date="2019" name="Int. J. Syst. Evol. Microbiol.">
        <title>The Global Catalogue of Microorganisms (GCM) 10K type strain sequencing project: providing services to taxonomists for standard genome sequencing and annotation.</title>
        <authorList>
            <consortium name="The Broad Institute Genomics Platform"/>
            <consortium name="The Broad Institute Genome Sequencing Center for Infectious Disease"/>
            <person name="Wu L."/>
            <person name="Ma J."/>
        </authorList>
    </citation>
    <scope>NUCLEOTIDE SEQUENCE [LARGE SCALE GENOMIC DNA]</scope>
    <source>
        <strain evidence="5">CECT 8288</strain>
    </source>
</reference>
<dbReference type="PRINTS" id="PR01805">
    <property type="entry name" value="VACJLIPOPROT"/>
</dbReference>
<keyword evidence="4" id="KW-0449">Lipoprotein</keyword>
<evidence type="ECO:0000256" key="3">
    <source>
        <dbReference type="SAM" id="SignalP"/>
    </source>
</evidence>
<comment type="caution">
    <text evidence="4">The sequence shown here is derived from an EMBL/GenBank/DDBJ whole genome shotgun (WGS) entry which is preliminary data.</text>
</comment>
<feature type="signal peptide" evidence="3">
    <location>
        <begin position="1"/>
        <end position="30"/>
    </location>
</feature>
<accession>A0ABV7WSM3</accession>
<feature type="chain" id="PRO_5047342124" evidence="3">
    <location>
        <begin position="31"/>
        <end position="253"/>
    </location>
</feature>
<organism evidence="4 5">
    <name type="scientific">Reinekea marina</name>
    <dbReference type="NCBI Taxonomy" id="1310421"/>
    <lineage>
        <taxon>Bacteria</taxon>
        <taxon>Pseudomonadati</taxon>
        <taxon>Pseudomonadota</taxon>
        <taxon>Gammaproteobacteria</taxon>
        <taxon>Oceanospirillales</taxon>
        <taxon>Saccharospirillaceae</taxon>
        <taxon>Reinekea</taxon>
    </lineage>
</organism>
<dbReference type="PANTHER" id="PTHR30035">
    <property type="entry name" value="LIPOPROTEIN VACJ-RELATED"/>
    <property type="match status" value="1"/>
</dbReference>
<evidence type="ECO:0000256" key="2">
    <source>
        <dbReference type="ARBA" id="ARBA00022729"/>
    </source>
</evidence>
<dbReference type="Pfam" id="PF04333">
    <property type="entry name" value="MlaA"/>
    <property type="match status" value="1"/>
</dbReference>
<dbReference type="EMBL" id="JBHRYN010000012">
    <property type="protein sequence ID" value="MFC3702201.1"/>
    <property type="molecule type" value="Genomic_DNA"/>
</dbReference>
<dbReference type="Proteomes" id="UP001595710">
    <property type="component" value="Unassembled WGS sequence"/>
</dbReference>
<evidence type="ECO:0000313" key="4">
    <source>
        <dbReference type="EMBL" id="MFC3702201.1"/>
    </source>
</evidence>
<evidence type="ECO:0000313" key="5">
    <source>
        <dbReference type="Proteomes" id="UP001595710"/>
    </source>
</evidence>
<evidence type="ECO:0000256" key="1">
    <source>
        <dbReference type="ARBA" id="ARBA00010634"/>
    </source>
</evidence>
<proteinExistence type="inferred from homology"/>
<comment type="similarity">
    <text evidence="1">Belongs to the MlaA family.</text>
</comment>
<name>A0ABV7WSM3_9GAMM</name>